<dbReference type="Gene3D" id="3.40.50.150">
    <property type="entry name" value="Vaccinia Virus protein VP39"/>
    <property type="match status" value="1"/>
</dbReference>
<dbReference type="GO" id="GO:0031167">
    <property type="term" value="P:rRNA methylation"/>
    <property type="evidence" value="ECO:0007669"/>
    <property type="project" value="InterPro"/>
</dbReference>
<dbReference type="RefSeq" id="WP_021929736.1">
    <property type="nucleotide sequence ID" value="NZ_AP023322.1"/>
</dbReference>
<evidence type="ECO:0000256" key="2">
    <source>
        <dbReference type="ARBA" id="ARBA00022679"/>
    </source>
</evidence>
<dbReference type="PANTHER" id="PTHR43542">
    <property type="entry name" value="METHYLTRANSFERASE"/>
    <property type="match status" value="1"/>
</dbReference>
<protein>
    <submittedName>
        <fullName evidence="3">Methyltransferase</fullName>
    </submittedName>
</protein>
<dbReference type="PROSITE" id="PS00092">
    <property type="entry name" value="N6_MTASE"/>
    <property type="match status" value="1"/>
</dbReference>
<keyword evidence="1 3" id="KW-0489">Methyltransferase</keyword>
<dbReference type="AlphaFoldDB" id="A0A7G1HXY1"/>
<evidence type="ECO:0000256" key="1">
    <source>
        <dbReference type="ARBA" id="ARBA00022603"/>
    </source>
</evidence>
<accession>A0A7G1HXY1</accession>
<proteinExistence type="predicted"/>
<dbReference type="EMBL" id="AP023322">
    <property type="protein sequence ID" value="BCI64575.1"/>
    <property type="molecule type" value="Genomic_DNA"/>
</dbReference>
<dbReference type="Pfam" id="PF03602">
    <property type="entry name" value="Cons_hypoth95"/>
    <property type="match status" value="1"/>
</dbReference>
<dbReference type="InterPro" id="IPR004398">
    <property type="entry name" value="RNA_MeTrfase_RsmD"/>
</dbReference>
<dbReference type="GO" id="GO:0008168">
    <property type="term" value="F:methyltransferase activity"/>
    <property type="evidence" value="ECO:0007669"/>
    <property type="project" value="UniProtKB-KW"/>
</dbReference>
<evidence type="ECO:0000313" key="4">
    <source>
        <dbReference type="Proteomes" id="UP000594042"/>
    </source>
</evidence>
<dbReference type="InterPro" id="IPR002052">
    <property type="entry name" value="DNA_methylase_N6_adenine_CS"/>
</dbReference>
<dbReference type="PIRSF" id="PIRSF004553">
    <property type="entry name" value="CHP00095"/>
    <property type="match status" value="1"/>
</dbReference>
<dbReference type="CDD" id="cd02440">
    <property type="entry name" value="AdoMet_MTases"/>
    <property type="match status" value="1"/>
</dbReference>
<gene>
    <name evidence="3" type="ORF">Cop2CBH44_29280</name>
</gene>
<organism evidence="3 4">
    <name type="scientific">Coprobacter secundus subsp. similis</name>
    <dbReference type="NCBI Taxonomy" id="2751153"/>
    <lineage>
        <taxon>Bacteria</taxon>
        <taxon>Pseudomonadati</taxon>
        <taxon>Bacteroidota</taxon>
        <taxon>Bacteroidia</taxon>
        <taxon>Bacteroidales</taxon>
        <taxon>Barnesiellaceae</taxon>
        <taxon>Coprobacter</taxon>
    </lineage>
</organism>
<keyword evidence="4" id="KW-1185">Reference proteome</keyword>
<dbReference type="NCBIfam" id="TIGR00095">
    <property type="entry name" value="16S rRNA (guanine(966)-N(2))-methyltransferase RsmD"/>
    <property type="match status" value="1"/>
</dbReference>
<dbReference type="InterPro" id="IPR029063">
    <property type="entry name" value="SAM-dependent_MTases_sf"/>
</dbReference>
<dbReference type="PANTHER" id="PTHR43542:SF1">
    <property type="entry name" value="METHYLTRANSFERASE"/>
    <property type="match status" value="1"/>
</dbReference>
<keyword evidence="2 3" id="KW-0808">Transferase</keyword>
<dbReference type="GO" id="GO:0003676">
    <property type="term" value="F:nucleic acid binding"/>
    <property type="evidence" value="ECO:0007669"/>
    <property type="project" value="InterPro"/>
</dbReference>
<reference evidence="4" key="1">
    <citation type="submission" date="2020-07" db="EMBL/GenBank/DDBJ databases">
        <title>Complete genome sequencing of Coprobacter sp. strain 2CBH44.</title>
        <authorList>
            <person name="Sakamoto M."/>
            <person name="Murakami T."/>
            <person name="Mori H."/>
        </authorList>
    </citation>
    <scope>NUCLEOTIDE SEQUENCE [LARGE SCALE GENOMIC DNA]</scope>
    <source>
        <strain evidence="4">2CBH44</strain>
    </source>
</reference>
<dbReference type="KEGG" id="copr:Cop2CBH44_29280"/>
<name>A0A7G1HXY1_9BACT</name>
<dbReference type="Proteomes" id="UP000594042">
    <property type="component" value="Chromosome"/>
</dbReference>
<dbReference type="SUPFAM" id="SSF53335">
    <property type="entry name" value="S-adenosyl-L-methionine-dependent methyltransferases"/>
    <property type="match status" value="1"/>
</dbReference>
<sequence>MRIINGKYGKRRFDVPANIKARPTTDFARENLFNVLNNIIDFDGISALDLFAGTGAISFELASRGCAKVICVEAYHVQYNFIKKVIQTLGAKELIPVKGDVFKFISSCRESFDFIFADPPYDLPRLNEIPKLILSSSLLKPNGLLVVEHSKNNDFSSLPEFEEHRVYGSVNFSFFRNPANKEVNE</sequence>
<evidence type="ECO:0000313" key="3">
    <source>
        <dbReference type="EMBL" id="BCI64575.1"/>
    </source>
</evidence>